<dbReference type="RefSeq" id="WP_071620008.1">
    <property type="nucleotide sequence ID" value="NZ_MINN01000128.1"/>
</dbReference>
<dbReference type="EMBL" id="MINN01000128">
    <property type="protein sequence ID" value="OIU68580.1"/>
    <property type="molecule type" value="Genomic_DNA"/>
</dbReference>
<dbReference type="Gene3D" id="3.40.50.300">
    <property type="entry name" value="P-loop containing nucleotide triphosphate hydrolases"/>
    <property type="match status" value="1"/>
</dbReference>
<accession>A0A1J6VW21</accession>
<reference evidence="1 2" key="1">
    <citation type="submission" date="2016-09" db="EMBL/GenBank/DDBJ databases">
        <title>Bacillus aquimaris SAMM genome sequence reveals colonization and biosurfactant production capacities.</title>
        <authorList>
            <person name="Waghmode S.R."/>
            <person name="Suryavanshi M.V."/>
        </authorList>
    </citation>
    <scope>NUCLEOTIDE SEQUENCE [LARGE SCALE GENOMIC DNA]</scope>
    <source>
        <strain evidence="1 2">SAMM</strain>
    </source>
</reference>
<evidence type="ECO:0000313" key="2">
    <source>
        <dbReference type="Proteomes" id="UP000182062"/>
    </source>
</evidence>
<dbReference type="Proteomes" id="UP000182062">
    <property type="component" value="Unassembled WGS sequence"/>
</dbReference>
<evidence type="ECO:0008006" key="3">
    <source>
        <dbReference type="Google" id="ProtNLM"/>
    </source>
</evidence>
<dbReference type="NCBIfam" id="NF006085">
    <property type="entry name" value="PRK08233.1"/>
    <property type="match status" value="1"/>
</dbReference>
<protein>
    <recommendedName>
        <fullName evidence="3">Uridine kinase</fullName>
    </recommendedName>
</protein>
<organism evidence="1 2">
    <name type="scientific">Rossellomorea aquimaris</name>
    <dbReference type="NCBI Taxonomy" id="189382"/>
    <lineage>
        <taxon>Bacteria</taxon>
        <taxon>Bacillati</taxon>
        <taxon>Bacillota</taxon>
        <taxon>Bacilli</taxon>
        <taxon>Bacillales</taxon>
        <taxon>Bacillaceae</taxon>
        <taxon>Rossellomorea</taxon>
    </lineage>
</organism>
<dbReference type="AlphaFoldDB" id="A0A1J6VW21"/>
<sequence>MKKEHPLTIAIAAISGGGKTTITKQLNRTLPNSKSLLFDDYDFKGPDDFIKWIENGGHPDEWDLSPLIRDIKAIRMEALDYLILDFPFAHLHSQANEFIDYAIFIDTPLDMAMARRLIRDYSNHPSENVFVELDFYINKGRRAYLHMLETIKPNSDLIVDGMLPINEIINFIREALEKSD</sequence>
<dbReference type="OrthoDB" id="6291705at2"/>
<evidence type="ECO:0000313" key="1">
    <source>
        <dbReference type="EMBL" id="OIU68580.1"/>
    </source>
</evidence>
<name>A0A1J6VW21_9BACI</name>
<comment type="caution">
    <text evidence="1">The sequence shown here is derived from an EMBL/GenBank/DDBJ whole genome shotgun (WGS) entry which is preliminary data.</text>
</comment>
<dbReference type="InterPro" id="IPR027417">
    <property type="entry name" value="P-loop_NTPase"/>
</dbReference>
<keyword evidence="2" id="KW-1185">Reference proteome</keyword>
<proteinExistence type="predicted"/>
<gene>
    <name evidence="1" type="ORF">BHE18_16770</name>
</gene>
<dbReference type="SUPFAM" id="SSF52540">
    <property type="entry name" value="P-loop containing nucleoside triphosphate hydrolases"/>
    <property type="match status" value="1"/>
</dbReference>